<feature type="region of interest" description="Disordered" evidence="2">
    <location>
        <begin position="98"/>
        <end position="152"/>
    </location>
</feature>
<evidence type="ECO:0000256" key="2">
    <source>
        <dbReference type="SAM" id="MobiDB-lite"/>
    </source>
</evidence>
<sequence length="1033" mass="116438">MARTKTASPDRKSSPREEEDAVRRQNNGVQEGPVASAQSGASSTASATDNSSSARRYPAPAPRGATESSSSSFASKRTNDNAGLQSFFESRGLVHGRGVATFAPPGGRHVTTHGGRGGGYAHHPRDRADQRHGESNGFNRHRPEGPGSSWDIRGIEEYRRGCVRDGRTGQDYGRSHDDRSLTTRPFRATNSDGRDSRERYWDNDFSTRFDRREHDHCNGRKKRHKIGQTGASAPAKYWQAPSHQTNQASLASAPSLALAPPAPSQGEFSENDKLKRELERTNLEKEILQANSEKKRIELENETIELKKKKIELDKKRIEQQLIQTTRYGAMPADNAAASGTVQQPPCAGNDDDMSATQQLMNTDDCEFDGADDDFPATRNSSTENSSQLTLTAPSDPPKMKSNHRGTGHAKPAESATSQQLEAQLAQSKNKKRDLLIAHKKDLAMLKKKGQHTYTERDLMSRFAPKIVDHYLLARGDKKVLVEWHDKSKHEGKGLPNVEILCPSWIDHDDFLFPALTRKYLSKELKRKNCNEKIELKTWIEDCEEREKCLNCLNNICGGDDDDDENDDSDEDTEIDFCCYLCKCPWDHPLKHTIRHCGSSYLKKYHRVCCHGYQDMKECESFVSPMGKMVMELTGESTGTKANETNREGDAIENTTHPEPEHENSTEVAQGTNSVTIVEGNSEMFQQSLQTRRKRHAVVVCINAGVGSAAVALKGLGIRCEKMIHVEADRVAQHVIRSSHDFSYGAEHHDEIKHIVGLYECIDDIAEDPDKFVQYNGPIDLVICTTPRGKSTEENVQFTAMVFELIKNLKRLNRELYKLDHLFYLLEFPSSIKDRIPLHDSFHCVWEPKNVHVCNWPIPPKIERLVGVGASKNLSGQQEDYLRQVTTLYDSLREALNAGQEQKKKWRDIIHPKFWAFLGLGPNGYDLKVSNKDISLESILLRLRSPDNSGFLTGNDYVQYLLEQSLSVPFLFIVLRPLKDIFSEMNYGRPYNVLAAQYEESRKICHSVKEEELSTDDDEQKLFDQIEGSFTTS</sequence>
<evidence type="ECO:0000313" key="4">
    <source>
        <dbReference type="Proteomes" id="UP001530315"/>
    </source>
</evidence>
<feature type="region of interest" description="Disordered" evidence="2">
    <location>
        <begin position="164"/>
        <end position="199"/>
    </location>
</feature>
<feature type="region of interest" description="Disordered" evidence="2">
    <location>
        <begin position="213"/>
        <end position="251"/>
    </location>
</feature>
<gene>
    <name evidence="3" type="ORF">ACHAW5_003268</name>
</gene>
<organism evidence="3 4">
    <name type="scientific">Stephanodiscus triporus</name>
    <dbReference type="NCBI Taxonomy" id="2934178"/>
    <lineage>
        <taxon>Eukaryota</taxon>
        <taxon>Sar</taxon>
        <taxon>Stramenopiles</taxon>
        <taxon>Ochrophyta</taxon>
        <taxon>Bacillariophyta</taxon>
        <taxon>Coscinodiscophyceae</taxon>
        <taxon>Thalassiosirophycidae</taxon>
        <taxon>Stephanodiscales</taxon>
        <taxon>Stephanodiscaceae</taxon>
        <taxon>Stephanodiscus</taxon>
    </lineage>
</organism>
<comment type="caution">
    <text evidence="3">The sequence shown here is derived from an EMBL/GenBank/DDBJ whole genome shotgun (WGS) entry which is preliminary data.</text>
</comment>
<feature type="coiled-coil region" evidence="1">
    <location>
        <begin position="271"/>
        <end position="321"/>
    </location>
</feature>
<feature type="compositionally biased region" description="Basic and acidic residues" evidence="2">
    <location>
        <begin position="164"/>
        <end position="181"/>
    </location>
</feature>
<evidence type="ECO:0000256" key="1">
    <source>
        <dbReference type="SAM" id="Coils"/>
    </source>
</evidence>
<feature type="compositionally biased region" description="Polar residues" evidence="2">
    <location>
        <begin position="378"/>
        <end position="393"/>
    </location>
</feature>
<evidence type="ECO:0008006" key="5">
    <source>
        <dbReference type="Google" id="ProtNLM"/>
    </source>
</evidence>
<feature type="compositionally biased region" description="Polar residues" evidence="2">
    <location>
        <begin position="415"/>
        <end position="428"/>
    </location>
</feature>
<feature type="compositionally biased region" description="Acidic residues" evidence="2">
    <location>
        <begin position="364"/>
        <end position="375"/>
    </location>
</feature>
<feature type="region of interest" description="Disordered" evidence="2">
    <location>
        <begin position="337"/>
        <end position="356"/>
    </location>
</feature>
<reference evidence="3 4" key="1">
    <citation type="submission" date="2024-10" db="EMBL/GenBank/DDBJ databases">
        <title>Updated reference genomes for cyclostephanoid diatoms.</title>
        <authorList>
            <person name="Roberts W.R."/>
            <person name="Alverson A.J."/>
        </authorList>
    </citation>
    <scope>NUCLEOTIDE SEQUENCE [LARGE SCALE GENOMIC DNA]</scope>
    <source>
        <strain evidence="3 4">AJA276-08</strain>
    </source>
</reference>
<name>A0ABD3NPY2_9STRA</name>
<feature type="region of interest" description="Disordered" evidence="2">
    <location>
        <begin position="364"/>
        <end position="430"/>
    </location>
</feature>
<proteinExistence type="predicted"/>
<evidence type="ECO:0000313" key="3">
    <source>
        <dbReference type="EMBL" id="KAL3777988.1"/>
    </source>
</evidence>
<feature type="region of interest" description="Disordered" evidence="2">
    <location>
        <begin position="639"/>
        <end position="669"/>
    </location>
</feature>
<feature type="compositionally biased region" description="Basic and acidic residues" evidence="2">
    <location>
        <begin position="644"/>
        <end position="665"/>
    </location>
</feature>
<accession>A0ABD3NPY2</accession>
<feature type="region of interest" description="Disordered" evidence="2">
    <location>
        <begin position="1"/>
        <end position="78"/>
    </location>
</feature>
<keyword evidence="4" id="KW-1185">Reference proteome</keyword>
<feature type="compositionally biased region" description="Low complexity" evidence="2">
    <location>
        <begin position="35"/>
        <end position="58"/>
    </location>
</feature>
<protein>
    <recommendedName>
        <fullName evidence="5">DNA (cytosine-5-)-methyltransferase</fullName>
    </recommendedName>
</protein>
<dbReference type="AlphaFoldDB" id="A0ABD3NPY2"/>
<dbReference type="Proteomes" id="UP001530315">
    <property type="component" value="Unassembled WGS sequence"/>
</dbReference>
<keyword evidence="1" id="KW-0175">Coiled coil</keyword>
<dbReference type="EMBL" id="JALLAZ020001250">
    <property type="protein sequence ID" value="KAL3777988.1"/>
    <property type="molecule type" value="Genomic_DNA"/>
</dbReference>